<feature type="compositionally biased region" description="Basic and acidic residues" evidence="1">
    <location>
        <begin position="622"/>
        <end position="632"/>
    </location>
</feature>
<accession>A0AAN7PA67</accession>
<feature type="compositionally biased region" description="Polar residues" evidence="1">
    <location>
        <begin position="1382"/>
        <end position="1406"/>
    </location>
</feature>
<feature type="region of interest" description="Disordered" evidence="1">
    <location>
        <begin position="1226"/>
        <end position="1258"/>
    </location>
</feature>
<dbReference type="SMART" id="SM00320">
    <property type="entry name" value="WD40"/>
    <property type="match status" value="2"/>
</dbReference>
<feature type="compositionally biased region" description="Basic and acidic residues" evidence="1">
    <location>
        <begin position="1568"/>
        <end position="1580"/>
    </location>
</feature>
<feature type="region of interest" description="Disordered" evidence="1">
    <location>
        <begin position="152"/>
        <end position="204"/>
    </location>
</feature>
<evidence type="ECO:0008006" key="4">
    <source>
        <dbReference type="Google" id="ProtNLM"/>
    </source>
</evidence>
<feature type="compositionally biased region" description="Basic residues" evidence="1">
    <location>
        <begin position="890"/>
        <end position="911"/>
    </location>
</feature>
<dbReference type="GO" id="GO:0017124">
    <property type="term" value="F:SH3 domain binding"/>
    <property type="evidence" value="ECO:0007669"/>
    <property type="project" value="TreeGrafter"/>
</dbReference>
<gene>
    <name evidence="2" type="ORF">RN001_000576</name>
</gene>
<feature type="compositionally biased region" description="Basic and acidic residues" evidence="1">
    <location>
        <begin position="836"/>
        <end position="846"/>
    </location>
</feature>
<dbReference type="InterPro" id="IPR036322">
    <property type="entry name" value="WD40_repeat_dom_sf"/>
</dbReference>
<dbReference type="Gene3D" id="2.130.10.10">
    <property type="entry name" value="YVTN repeat-like/Quinoprotein amine dehydrogenase"/>
    <property type="match status" value="1"/>
</dbReference>
<feature type="compositionally biased region" description="Basic residues" evidence="1">
    <location>
        <begin position="1666"/>
        <end position="1678"/>
    </location>
</feature>
<evidence type="ECO:0000313" key="2">
    <source>
        <dbReference type="EMBL" id="KAK4884305.1"/>
    </source>
</evidence>
<dbReference type="SUPFAM" id="SSF50978">
    <property type="entry name" value="WD40 repeat-like"/>
    <property type="match status" value="1"/>
</dbReference>
<feature type="compositionally biased region" description="Basic and acidic residues" evidence="1">
    <location>
        <begin position="683"/>
        <end position="738"/>
    </location>
</feature>
<keyword evidence="3" id="KW-1185">Reference proteome</keyword>
<feature type="region of interest" description="Disordered" evidence="1">
    <location>
        <begin position="1"/>
        <end position="29"/>
    </location>
</feature>
<feature type="compositionally biased region" description="Low complexity" evidence="1">
    <location>
        <begin position="160"/>
        <end position="169"/>
    </location>
</feature>
<name>A0AAN7PA67_9COLE</name>
<dbReference type="GO" id="GO:0016020">
    <property type="term" value="C:membrane"/>
    <property type="evidence" value="ECO:0007669"/>
    <property type="project" value="TreeGrafter"/>
</dbReference>
<evidence type="ECO:0000313" key="3">
    <source>
        <dbReference type="Proteomes" id="UP001353858"/>
    </source>
</evidence>
<dbReference type="InterPro" id="IPR001680">
    <property type="entry name" value="WD40_rpt"/>
</dbReference>
<comment type="caution">
    <text evidence="2">The sequence shown here is derived from an EMBL/GenBank/DDBJ whole genome shotgun (WGS) entry which is preliminary data.</text>
</comment>
<evidence type="ECO:0000256" key="1">
    <source>
        <dbReference type="SAM" id="MobiDB-lite"/>
    </source>
</evidence>
<feature type="compositionally biased region" description="Low complexity" evidence="1">
    <location>
        <begin position="914"/>
        <end position="932"/>
    </location>
</feature>
<feature type="compositionally biased region" description="Basic residues" evidence="1">
    <location>
        <begin position="12"/>
        <end position="25"/>
    </location>
</feature>
<sequence>MNYNQLWSGNRGRGRGNRGCGRGRRGGANMHYRGSPTFHRAVPPLFNTPESFYGPSRFRSPQESYNHLYPHPLNQEPSWPMMRNRHVMPNSRQAYLPATRVQPQIPTRSTSPLPGTEEYMQKNICEKSAFLKRQLELEGSCFNDPLNNFDLSDSDYQSDNTNNNFSNNTYQKSEEEEYDKPLQANESVPSPRRNKKQRQSSQRIMSVEEIHEKIMNHISNLSHGKKINLVNLPGPSGYDIAIQEITRQKRMELSKALRDICNNKFKETEDSSQVINSIIPDFDIKIEELPRELVEQLSSTLNENVTERLHNMCIDPELMFQQAAEMLNNSLDLDKSGEGGDNKVDFTYQDFPDSGGHEGMGLGLQNIEDSSLGIAIDQSMNQANLLNFQNPENCPPPQINFDASQSLNFNMTPSMNYMSDQSCSNPYDIGFPTSTNATRSVLEDSELFMDKSNADMDLYTPGPESSNSGFHEISDHPNVESINAPFELMDIPEPTAAILQTPGEIDCTRNISSELMSEEAELKACLAQTDPGLSLVGLNNTDKMCLITNSNTLVDKEDDFNNVDESLLHTNESQPSKDEGMGAASSNINENSECDNLLINVQKTFDLESVLPPEDRYIEKAEDRSVIEKRSDSPLQKIEMSDCAKPSDQAREKNEAESDQKVKAGLDLSTKKKTTKDKKGKSKLKDNESPKKHVEDEQQEKRQIEKRTKSKYTEDDFSRKSIDKEEFYDRSDRKRGWDKYSSAECSKEYANEEDSSERRKQDRRQDEKKVKGKYEEDSYRSDRAKYDAYQQSYDDNYKKKYKDSGADDDKHRRSDHKYRDVDSDLYHYSKYSADTEDGRNSKRYYQDKTSSYPYRQDYDYPYHKYDYPPSDYYQRQDASYPPEEYDQKTHYTKCHKNKHKKHTKKHKKHRDHSSGSNVSSSGSEKNSSTSSSYKTKLAIKATDSCDSPEDSSTNRFPKTSLIERIQVLCDTKMLNFKPELISPKVVEEAGHSSSIDDLPNNALINDADNVALIVEPEAIKLEDPVDEDVKSFEQNLKERSDCEDDLKAASEIEALECKKYSQRPWKSPGEKKFMMEHLNQNPAQGEEEDRKVDYELNMLDIKEVKEEFIVFEEFANKTENIALPVEHENNCKLPEETHNSIYSNEDELNTVPLIECDNPVTEVQPTQLQEINILNSTEVSSTSESAAVKTDVTFKEEIPIVTEQILKPCDDEKKDLCNMLVTTYTQTDPEKDHPHKKNKKDSKDKTRETHKEKLKSRQNSFTQTIVINATTSTQTHKPVDVTKNKTTQTDIINDSTKEPENIDTLDNTSKSFRRKRYIERMFEIDKEIEKLIKRRQEFYNLLIFDDLEKEVEAKASIAPEYDESKQKRSHKEKSKSLRETKTLNLESNKQKSQNSPKPNTTKQASPQKIEPETKPIEIATDSKEKQSTSQDTSKTRSKLKRGRPKRKQNNTEPENTLEKVEDVQGDGQKIDTNKKTLAKEETGKDVKSEIAKLKSTSKDKVESNRKRKNKDKVFEEHSKIVGLEAPSPKRHKGESVEKETKPVMQATEVKLVENETGGSTAKSRKKDKKPDNEKKVIDVDKMEEDLNPVNKDVEIVADEKEKNINVTIPTNEDIQESQLNDNATLEEVPTTTADPVIVEPKPFPIPEVSTSVKKKKRRLSGILDYRKKKKKSKNKNKKVSPPINPKLFSTPSAVNITRFSLTQLEEMREEIRSKKVGNESEPDDVKLEDSQIDNSVIVDSSIITEPEKDENLLLSTSEIEEKDKESVEQTVSNEDTNAPESQENTIEFKHFNGAILVIKVIETTVLAASDKGQLLYFNLVDGELIKTIDVSKLAVTALAVTQSNGEDFIYTGSLDSCLSIINFNSQNIIKQETLSEPVQCMETSWRYIFVGSDRGSIIRYDLNLEKVVDSLKVSQTNILMIKASQEGPRKVLIVAMRNSPVCVRDAISGLLLRTMQTSFSPTVYTLLIDKNLIYCGTSQHDILVYTFEDGRLVFRHEATQSKGVVCMQIVGNLLLAGCYNGNIYIYDTKNNVYLGTMNGPGGLMLSMEIVKDKIIVGTKSSNFKAWQIPQKYMDAM</sequence>
<feature type="region of interest" description="Disordered" evidence="1">
    <location>
        <begin position="1631"/>
        <end position="1687"/>
    </location>
</feature>
<dbReference type="PANTHER" id="PTHR14435:SF2">
    <property type="entry name" value="ZINC FINGER PROTEIN 106"/>
    <property type="match status" value="1"/>
</dbReference>
<feature type="compositionally biased region" description="Basic and acidic residues" evidence="1">
    <location>
        <begin position="856"/>
        <end position="866"/>
    </location>
</feature>
<dbReference type="EMBL" id="JARPUR010000001">
    <property type="protein sequence ID" value="KAK4884305.1"/>
    <property type="molecule type" value="Genomic_DNA"/>
</dbReference>
<dbReference type="GO" id="GO:0005829">
    <property type="term" value="C:cytosol"/>
    <property type="evidence" value="ECO:0007669"/>
    <property type="project" value="TreeGrafter"/>
</dbReference>
<dbReference type="InterPro" id="IPR015943">
    <property type="entry name" value="WD40/YVTN_repeat-like_dom_sf"/>
</dbReference>
<feature type="compositionally biased region" description="Basic residues" evidence="1">
    <location>
        <begin position="1435"/>
        <end position="1448"/>
    </location>
</feature>
<feature type="region of interest" description="Disordered" evidence="1">
    <location>
        <begin position="569"/>
        <end position="589"/>
    </location>
</feature>
<feature type="region of interest" description="Disordered" evidence="1">
    <location>
        <begin position="1360"/>
        <end position="1583"/>
    </location>
</feature>
<protein>
    <recommendedName>
        <fullName evidence="4">Zinc finger protein 106</fullName>
    </recommendedName>
</protein>
<feature type="compositionally biased region" description="Polar residues" evidence="1">
    <location>
        <begin position="1768"/>
        <end position="1781"/>
    </location>
</feature>
<reference evidence="3" key="1">
    <citation type="submission" date="2023-01" db="EMBL/GenBank/DDBJ databases">
        <title>Key to firefly adult light organ development and bioluminescence: homeobox transcription factors regulate luciferase expression and transportation to peroxisome.</title>
        <authorList>
            <person name="Fu X."/>
        </authorList>
    </citation>
    <scope>NUCLEOTIDE SEQUENCE [LARGE SCALE GENOMIC DNA]</scope>
</reference>
<feature type="compositionally biased region" description="Basic and acidic residues" evidence="1">
    <location>
        <begin position="1409"/>
        <end position="1426"/>
    </location>
</feature>
<dbReference type="PANTHER" id="PTHR14435">
    <property type="entry name" value="ZINC FINGER PROTEIN 106"/>
    <property type="match status" value="1"/>
</dbReference>
<organism evidence="2 3">
    <name type="scientific">Aquatica leii</name>
    <dbReference type="NCBI Taxonomy" id="1421715"/>
    <lineage>
        <taxon>Eukaryota</taxon>
        <taxon>Metazoa</taxon>
        <taxon>Ecdysozoa</taxon>
        <taxon>Arthropoda</taxon>
        <taxon>Hexapoda</taxon>
        <taxon>Insecta</taxon>
        <taxon>Pterygota</taxon>
        <taxon>Neoptera</taxon>
        <taxon>Endopterygota</taxon>
        <taxon>Coleoptera</taxon>
        <taxon>Polyphaga</taxon>
        <taxon>Elateriformia</taxon>
        <taxon>Elateroidea</taxon>
        <taxon>Lampyridae</taxon>
        <taxon>Luciolinae</taxon>
        <taxon>Aquatica</taxon>
    </lineage>
</organism>
<feature type="compositionally biased region" description="Basic and acidic residues" evidence="1">
    <location>
        <begin position="1241"/>
        <end position="1251"/>
    </location>
</feature>
<feature type="region of interest" description="Disordered" evidence="1">
    <location>
        <begin position="1759"/>
        <end position="1781"/>
    </location>
</feature>
<feature type="compositionally biased region" description="Basic and acidic residues" evidence="1">
    <location>
        <begin position="745"/>
        <end position="786"/>
    </location>
</feature>
<dbReference type="InterPro" id="IPR042622">
    <property type="entry name" value="Znf106"/>
</dbReference>
<dbReference type="Proteomes" id="UP001353858">
    <property type="component" value="Unassembled WGS sequence"/>
</dbReference>
<proteinExistence type="predicted"/>
<feature type="compositionally biased region" description="Basic and acidic residues" evidence="1">
    <location>
        <begin position="648"/>
        <end position="664"/>
    </location>
</feature>
<feature type="compositionally biased region" description="Basic and acidic residues" evidence="1">
    <location>
        <begin position="795"/>
        <end position="827"/>
    </location>
</feature>
<feature type="region of interest" description="Disordered" evidence="1">
    <location>
        <begin position="622"/>
        <end position="957"/>
    </location>
</feature>
<dbReference type="GO" id="GO:0003723">
    <property type="term" value="F:RNA binding"/>
    <property type="evidence" value="ECO:0007669"/>
    <property type="project" value="InterPro"/>
</dbReference>
<feature type="compositionally biased region" description="Basic and acidic residues" evidence="1">
    <location>
        <begin position="1456"/>
        <end position="1504"/>
    </location>
</feature>
<feature type="compositionally biased region" description="Basic residues" evidence="1">
    <location>
        <begin position="671"/>
        <end position="682"/>
    </location>
</feature>